<reference evidence="3 4" key="2">
    <citation type="journal article" date="2014" name="FEMS Microbiol. Lett.">
        <title>Draft genomic DNA sequence of the facultatively methylotrophic bacterium Acidomonas methanolica type strain MB58.</title>
        <authorList>
            <person name="Higashiura N."/>
            <person name="Hadano H."/>
            <person name="Hirakawa H."/>
            <person name="Matsutani M."/>
            <person name="Takabe S."/>
            <person name="Matsushita K."/>
            <person name="Azuma Y."/>
        </authorList>
    </citation>
    <scope>NUCLEOTIDE SEQUENCE [LARGE SCALE GENOMIC DNA]</scope>
    <source>
        <strain evidence="3 4">MB58</strain>
    </source>
</reference>
<dbReference type="InterPro" id="IPR025693">
    <property type="entry name" value="Gly-zipper_OmpA-like_dom"/>
</dbReference>
<dbReference type="RefSeq" id="WP_052511669.1">
    <property type="nucleotide sequence ID" value="NZ_BAND01000015.1"/>
</dbReference>
<evidence type="ECO:0000313" key="4">
    <source>
        <dbReference type="Proteomes" id="UP000019760"/>
    </source>
</evidence>
<gene>
    <name evidence="3" type="ORF">Amme_015_045</name>
</gene>
<evidence type="ECO:0000256" key="1">
    <source>
        <dbReference type="SAM" id="SignalP"/>
    </source>
</evidence>
<evidence type="ECO:0000313" key="3">
    <source>
        <dbReference type="EMBL" id="GAJ28178.1"/>
    </source>
</evidence>
<name>A0A023D218_ACIMT</name>
<keyword evidence="1" id="KW-0732">Signal</keyword>
<proteinExistence type="predicted"/>
<evidence type="ECO:0000259" key="2">
    <source>
        <dbReference type="Pfam" id="PF13436"/>
    </source>
</evidence>
<comment type="caution">
    <text evidence="3">The sequence shown here is derived from an EMBL/GenBank/DDBJ whole genome shotgun (WGS) entry which is preliminary data.</text>
</comment>
<feature type="domain" description="Glycine-zipper-containing OmpA-like membrane" evidence="2">
    <location>
        <begin position="82"/>
        <end position="124"/>
    </location>
</feature>
<dbReference type="AlphaFoldDB" id="A0A023D218"/>
<feature type="signal peptide" evidence="1">
    <location>
        <begin position="1"/>
        <end position="37"/>
    </location>
</feature>
<sequence length="183" mass="18221">MLQKILSTRPSRSSCGRAVIPLLGVLTLAACAPPAPVAPSFTVMPRPGESFATFQKNDAQCRLYAQTQTGETPSQGAASSGVKSAALGTGIGAASGALLGSVTGNAGAGAAIGAGSGLLLGSLIGAGRARQTGQMLQHRYDGAYAQCMVGHGEELPPPPMVYGPPAVIAYPPPAVIYPAPVVP</sequence>
<dbReference type="Proteomes" id="UP000019760">
    <property type="component" value="Unassembled WGS sequence"/>
</dbReference>
<dbReference type="PROSITE" id="PS51257">
    <property type="entry name" value="PROKAR_LIPOPROTEIN"/>
    <property type="match status" value="1"/>
</dbReference>
<organism evidence="3 4">
    <name type="scientific">Acidomonas methanolica NBRC 104435</name>
    <dbReference type="NCBI Taxonomy" id="1231351"/>
    <lineage>
        <taxon>Bacteria</taxon>
        <taxon>Pseudomonadati</taxon>
        <taxon>Pseudomonadota</taxon>
        <taxon>Alphaproteobacteria</taxon>
        <taxon>Acetobacterales</taxon>
        <taxon>Acetobacteraceae</taxon>
        <taxon>Acidomonas</taxon>
    </lineage>
</organism>
<protein>
    <recommendedName>
        <fullName evidence="2">Glycine-zipper-containing OmpA-like membrane domain-containing protein</fullName>
    </recommendedName>
</protein>
<reference evidence="4" key="1">
    <citation type="journal article" date="2014" name="FEMS Microbiol. Lett.">
        <title>Draft Genomic DNA Sequence of the Facultatively Methylotrophic Bacterium Acidomonas methanolica type strain MB58.</title>
        <authorList>
            <person name="Higashiura N."/>
            <person name="Hadano H."/>
            <person name="Hirakawa H."/>
            <person name="Matsutani M."/>
            <person name="Takabe S."/>
            <person name="Matsushita K."/>
            <person name="Azuma Y."/>
        </authorList>
    </citation>
    <scope>NUCLEOTIDE SEQUENCE [LARGE SCALE GENOMIC DNA]</scope>
    <source>
        <strain evidence="4">MB58</strain>
    </source>
</reference>
<keyword evidence="4" id="KW-1185">Reference proteome</keyword>
<dbReference type="Pfam" id="PF13436">
    <property type="entry name" value="Gly-zipper_OmpA"/>
    <property type="match status" value="1"/>
</dbReference>
<feature type="chain" id="PRO_5030001278" description="Glycine-zipper-containing OmpA-like membrane domain-containing protein" evidence="1">
    <location>
        <begin position="38"/>
        <end position="183"/>
    </location>
</feature>
<accession>A0A023D218</accession>
<dbReference type="EMBL" id="BAND01000015">
    <property type="protein sequence ID" value="GAJ28178.1"/>
    <property type="molecule type" value="Genomic_DNA"/>
</dbReference>